<dbReference type="SUPFAM" id="SSF158472">
    <property type="entry name" value="HAMP domain-like"/>
    <property type="match status" value="1"/>
</dbReference>
<dbReference type="SMART" id="SM00387">
    <property type="entry name" value="HATPase_c"/>
    <property type="match status" value="1"/>
</dbReference>
<evidence type="ECO:0000256" key="2">
    <source>
        <dbReference type="ARBA" id="ARBA00022553"/>
    </source>
</evidence>
<evidence type="ECO:0000256" key="1">
    <source>
        <dbReference type="ARBA" id="ARBA00004370"/>
    </source>
</evidence>
<dbReference type="InterPro" id="IPR003660">
    <property type="entry name" value="HAMP_dom"/>
</dbReference>
<dbReference type="GO" id="GO:0016020">
    <property type="term" value="C:membrane"/>
    <property type="evidence" value="ECO:0007669"/>
    <property type="project" value="UniProtKB-SubCell"/>
</dbReference>
<dbReference type="EMBL" id="QRWX01000003">
    <property type="protein sequence ID" value="RGT55165.1"/>
    <property type="molecule type" value="Genomic_DNA"/>
</dbReference>
<dbReference type="Pfam" id="PF02518">
    <property type="entry name" value="HATPase_c"/>
    <property type="match status" value="1"/>
</dbReference>
<feature type="domain" description="HAMP" evidence="6">
    <location>
        <begin position="296"/>
        <end position="348"/>
    </location>
</feature>
<dbReference type="SMART" id="SM00304">
    <property type="entry name" value="HAMP"/>
    <property type="match status" value="1"/>
</dbReference>
<dbReference type="PROSITE" id="PS50885">
    <property type="entry name" value="HAMP"/>
    <property type="match status" value="1"/>
</dbReference>
<dbReference type="InterPro" id="IPR010559">
    <property type="entry name" value="Sig_transdc_His_kin_internal"/>
</dbReference>
<dbReference type="Gene3D" id="3.30.565.10">
    <property type="entry name" value="Histidine kinase-like ATPase, C-terminal domain"/>
    <property type="match status" value="1"/>
</dbReference>
<dbReference type="Proteomes" id="UP000284731">
    <property type="component" value="Unassembled WGS sequence"/>
</dbReference>
<evidence type="ECO:0000313" key="7">
    <source>
        <dbReference type="EMBL" id="RGT55165.1"/>
    </source>
</evidence>
<name>A0A412PD54_9FIRM</name>
<gene>
    <name evidence="7" type="ORF">DWX20_08445</name>
</gene>
<keyword evidence="5" id="KW-0472">Membrane</keyword>
<keyword evidence="5" id="KW-1133">Transmembrane helix</keyword>
<keyword evidence="2" id="KW-0597">Phosphoprotein</keyword>
<evidence type="ECO:0000256" key="5">
    <source>
        <dbReference type="SAM" id="Phobius"/>
    </source>
</evidence>
<dbReference type="GO" id="GO:0000155">
    <property type="term" value="F:phosphorelay sensor kinase activity"/>
    <property type="evidence" value="ECO:0007669"/>
    <property type="project" value="InterPro"/>
</dbReference>
<keyword evidence="4 7" id="KW-0418">Kinase</keyword>
<keyword evidence="5" id="KW-0812">Transmembrane</keyword>
<dbReference type="Pfam" id="PF06580">
    <property type="entry name" value="His_kinase"/>
    <property type="match status" value="1"/>
</dbReference>
<dbReference type="SUPFAM" id="SSF55874">
    <property type="entry name" value="ATPase domain of HSP90 chaperone/DNA topoisomerase II/histidine kinase"/>
    <property type="match status" value="1"/>
</dbReference>
<evidence type="ECO:0000256" key="3">
    <source>
        <dbReference type="ARBA" id="ARBA00022679"/>
    </source>
</evidence>
<accession>A0A412PD54</accession>
<evidence type="ECO:0000259" key="6">
    <source>
        <dbReference type="PROSITE" id="PS50885"/>
    </source>
</evidence>
<comment type="subcellular location">
    <subcellularLocation>
        <location evidence="1">Membrane</location>
    </subcellularLocation>
</comment>
<dbReference type="Gene3D" id="6.10.340.10">
    <property type="match status" value="1"/>
</dbReference>
<protein>
    <submittedName>
        <fullName evidence="7">Sensor histidine kinase</fullName>
    </submittedName>
</protein>
<dbReference type="PANTHER" id="PTHR34220">
    <property type="entry name" value="SENSOR HISTIDINE KINASE YPDA"/>
    <property type="match status" value="1"/>
</dbReference>
<dbReference type="PANTHER" id="PTHR34220:SF7">
    <property type="entry name" value="SENSOR HISTIDINE KINASE YPDA"/>
    <property type="match status" value="1"/>
</dbReference>
<dbReference type="RefSeq" id="WP_118765175.1">
    <property type="nucleotide sequence ID" value="NZ_CABJCF010000003.1"/>
</dbReference>
<dbReference type="InterPro" id="IPR003594">
    <property type="entry name" value="HATPase_dom"/>
</dbReference>
<evidence type="ECO:0000256" key="4">
    <source>
        <dbReference type="ARBA" id="ARBA00022777"/>
    </source>
</evidence>
<sequence length="564" mass="64542">MGHFYQNKQIEKRHSVHTRLLNRFIAISVVPIVLCGFCMIFLFQAMTFNTYEATVKSETKEISASFQSFLDGIDKTLSTLSSHQEFLSSSDSESIYNTLYQITNPYRNYATFSIYDQNGNCMYATCQLANRPTYWGILHALNHSSIDIIKQVDSEDNQIVLNIATKIQNNNDTIGYIVSSIHTQDFTYLFSNQLSNDEGFGIISKENEPIYINSILETSGIFDKLHYAWISNSKYDDYFNDYYITIQNIENTGFKQIVIHPKVLSSSTMNRMYLMVGLLAVLSFIVCIIVAQKTTTSFTQPINQMNQAMKQVQEGKLDTSIPVLRNDEFGVLSQNFNVMTQELSNFLEQKIETQRKLADIQIAMMQAQLNPHFLYNTLDTIKWMAKSAKVEPISQLSQKLARILRTSIVKEQFITIGEEFQICSDYGEIQNIRFQGKYQFLFDCPKDLLSYKIPKLIIQPLVENAIIHGLRMKETGIIKVFASKNNDAIILSVQDNGIGIDDEMMQFINTHQWKQIDGHIGMYNVDSILRLHYGVNSGLHAQRLEEGGTLIQITLPYKEASCTK</sequence>
<proteinExistence type="predicted"/>
<dbReference type="CDD" id="cd06225">
    <property type="entry name" value="HAMP"/>
    <property type="match status" value="1"/>
</dbReference>
<reference evidence="7 8" key="1">
    <citation type="submission" date="2018-08" db="EMBL/GenBank/DDBJ databases">
        <title>A genome reference for cultivated species of the human gut microbiota.</title>
        <authorList>
            <person name="Zou Y."/>
            <person name="Xue W."/>
            <person name="Luo G."/>
        </authorList>
    </citation>
    <scope>NUCLEOTIDE SEQUENCE [LARGE SCALE GENOMIC DNA]</scope>
    <source>
        <strain evidence="7 8">AF18-46</strain>
    </source>
</reference>
<dbReference type="Pfam" id="PF00672">
    <property type="entry name" value="HAMP"/>
    <property type="match status" value="1"/>
</dbReference>
<feature type="transmembrane region" description="Helical" evidence="5">
    <location>
        <begin position="20"/>
        <end position="43"/>
    </location>
</feature>
<evidence type="ECO:0000313" key="8">
    <source>
        <dbReference type="Proteomes" id="UP000284731"/>
    </source>
</evidence>
<comment type="caution">
    <text evidence="7">The sequence shown here is derived from an EMBL/GenBank/DDBJ whole genome shotgun (WGS) entry which is preliminary data.</text>
</comment>
<dbReference type="InterPro" id="IPR036890">
    <property type="entry name" value="HATPase_C_sf"/>
</dbReference>
<dbReference type="AlphaFoldDB" id="A0A412PD54"/>
<dbReference type="InterPro" id="IPR050640">
    <property type="entry name" value="Bact_2-comp_sensor_kinase"/>
</dbReference>
<keyword evidence="3" id="KW-0808">Transferase</keyword>
<feature type="transmembrane region" description="Helical" evidence="5">
    <location>
        <begin position="272"/>
        <end position="291"/>
    </location>
</feature>
<organism evidence="7 8">
    <name type="scientific">Solobacterium moorei</name>
    <dbReference type="NCBI Taxonomy" id="102148"/>
    <lineage>
        <taxon>Bacteria</taxon>
        <taxon>Bacillati</taxon>
        <taxon>Bacillota</taxon>
        <taxon>Erysipelotrichia</taxon>
        <taxon>Erysipelotrichales</taxon>
        <taxon>Erysipelotrichaceae</taxon>
        <taxon>Solobacterium</taxon>
    </lineage>
</organism>